<dbReference type="InterPro" id="IPR013783">
    <property type="entry name" value="Ig-like_fold"/>
</dbReference>
<sequence length="353" mass="39433">MALVSNIKCPEYPLTTLNNSCVIMKPSRMWMYPLVVGRVNHHSVELSWSSEENAAHLGPLETWTLFTLEGNDPKKQTTVTFYVGYGTKFTVDRLEPNTLYKFRLKTCHLSGEILYGQEISVHTAREPLNGKNLHQAVILNNEEELARILHMNTVDVNIPDQLGFTPLMVATMRGFYRLVDILVQNGADVNKKSSSGKDSLMLACFCGHLDIVQYLRKSGALWMSRDNAGCTALHWAVDGSHLPVIQHMIEDNCQVEVKDSVSGWTPLMRVSAVTGNANVASILLGAGADINVRDRDGKTPLMIAVLNNHEDLVKLLLENGADRHVKNEFGFTAKEMAKAFERKVTFCRCIHHS</sequence>
<dbReference type="Gene3D" id="1.25.40.20">
    <property type="entry name" value="Ankyrin repeat-containing domain"/>
    <property type="match status" value="3"/>
</dbReference>
<dbReference type="InParanoid" id="A0A668AP42"/>
<feature type="domain" description="Fibronectin type-III" evidence="2">
    <location>
        <begin position="25"/>
        <end position="126"/>
    </location>
</feature>
<dbReference type="GeneTree" id="ENSGT00940000160878"/>
<feature type="repeat" description="ANK" evidence="1">
    <location>
        <begin position="195"/>
        <end position="227"/>
    </location>
</feature>
<dbReference type="CDD" id="cd00063">
    <property type="entry name" value="FN3"/>
    <property type="match status" value="1"/>
</dbReference>
<dbReference type="InterPro" id="IPR002110">
    <property type="entry name" value="Ankyrin_rpt"/>
</dbReference>
<name>A0A668AP42_9TELE</name>
<dbReference type="SMART" id="SM00248">
    <property type="entry name" value="ANK"/>
    <property type="match status" value="5"/>
</dbReference>
<dbReference type="PANTHER" id="PTHR24183">
    <property type="entry name" value="FIBRONECTIN TYPE 3 AND ANKYRIN REPEAT DOMAINS PROTEIN 1"/>
    <property type="match status" value="1"/>
</dbReference>
<organism evidence="3 4">
    <name type="scientific">Myripristis murdjan</name>
    <name type="common">pinecone soldierfish</name>
    <dbReference type="NCBI Taxonomy" id="586833"/>
    <lineage>
        <taxon>Eukaryota</taxon>
        <taxon>Metazoa</taxon>
        <taxon>Chordata</taxon>
        <taxon>Craniata</taxon>
        <taxon>Vertebrata</taxon>
        <taxon>Euteleostomi</taxon>
        <taxon>Actinopterygii</taxon>
        <taxon>Neopterygii</taxon>
        <taxon>Teleostei</taxon>
        <taxon>Neoteleostei</taxon>
        <taxon>Acanthomorphata</taxon>
        <taxon>Holocentriformes</taxon>
        <taxon>Holocentridae</taxon>
        <taxon>Myripristis</taxon>
    </lineage>
</organism>
<accession>A0A668AP42</accession>
<keyword evidence="4" id="KW-1185">Reference proteome</keyword>
<dbReference type="SUPFAM" id="SSF48403">
    <property type="entry name" value="Ankyrin repeat"/>
    <property type="match status" value="1"/>
</dbReference>
<reference evidence="3" key="2">
    <citation type="submission" date="2025-08" db="UniProtKB">
        <authorList>
            <consortium name="Ensembl"/>
        </authorList>
    </citation>
    <scope>IDENTIFICATION</scope>
</reference>
<feature type="repeat" description="ANK" evidence="1">
    <location>
        <begin position="228"/>
        <end position="260"/>
    </location>
</feature>
<dbReference type="InterPro" id="IPR003961">
    <property type="entry name" value="FN3_dom"/>
</dbReference>
<dbReference type="Ensembl" id="ENSMMDT00005056307.1">
    <property type="protein sequence ID" value="ENSMMDP00005055252.1"/>
    <property type="gene ID" value="ENSMMDG00005024741.1"/>
</dbReference>
<proteinExistence type="predicted"/>
<dbReference type="Gene3D" id="2.60.40.10">
    <property type="entry name" value="Immunoglobulins"/>
    <property type="match status" value="1"/>
</dbReference>
<gene>
    <name evidence="3" type="primary">FANK1</name>
    <name evidence="3" type="synonym">fank1</name>
</gene>
<dbReference type="AlphaFoldDB" id="A0A668AP42"/>
<dbReference type="GO" id="GO:0005634">
    <property type="term" value="C:nucleus"/>
    <property type="evidence" value="ECO:0007669"/>
    <property type="project" value="Ensembl"/>
</dbReference>
<protein>
    <submittedName>
        <fullName evidence="3">Fibronectin type III and ankyrin repeat domains 1</fullName>
    </submittedName>
</protein>
<dbReference type="GO" id="GO:0042981">
    <property type="term" value="P:regulation of apoptotic process"/>
    <property type="evidence" value="ECO:0007669"/>
    <property type="project" value="TreeGrafter"/>
</dbReference>
<evidence type="ECO:0000256" key="1">
    <source>
        <dbReference type="PROSITE-ProRule" id="PRU00023"/>
    </source>
</evidence>
<feature type="repeat" description="ANK" evidence="1">
    <location>
        <begin position="162"/>
        <end position="194"/>
    </location>
</feature>
<evidence type="ECO:0000259" key="2">
    <source>
        <dbReference type="PROSITE" id="PS50853"/>
    </source>
</evidence>
<dbReference type="PRINTS" id="PR01415">
    <property type="entry name" value="ANKYRIN"/>
</dbReference>
<dbReference type="InterPro" id="IPR036770">
    <property type="entry name" value="Ankyrin_rpt-contain_sf"/>
</dbReference>
<dbReference type="PROSITE" id="PS50088">
    <property type="entry name" value="ANK_REPEAT"/>
    <property type="match status" value="5"/>
</dbReference>
<dbReference type="InterPro" id="IPR036116">
    <property type="entry name" value="FN3_sf"/>
</dbReference>
<dbReference type="Proteomes" id="UP000472263">
    <property type="component" value="Chromosome 19"/>
</dbReference>
<dbReference type="PANTHER" id="PTHR24183:SF1">
    <property type="entry name" value="FIBRONECTIN TYPE 3 AND ANKYRIN REPEAT DOMAINS PROTEIN 1"/>
    <property type="match status" value="1"/>
</dbReference>
<feature type="repeat" description="ANK" evidence="1">
    <location>
        <begin position="262"/>
        <end position="295"/>
    </location>
</feature>
<reference evidence="3" key="3">
    <citation type="submission" date="2025-09" db="UniProtKB">
        <authorList>
            <consortium name="Ensembl"/>
        </authorList>
    </citation>
    <scope>IDENTIFICATION</scope>
</reference>
<dbReference type="PROSITE" id="PS50853">
    <property type="entry name" value="FN3"/>
    <property type="match status" value="1"/>
</dbReference>
<dbReference type="Pfam" id="PF12796">
    <property type="entry name" value="Ank_2"/>
    <property type="match status" value="2"/>
</dbReference>
<keyword evidence="1" id="KW-0040">ANK repeat</keyword>
<reference evidence="3" key="1">
    <citation type="submission" date="2019-06" db="EMBL/GenBank/DDBJ databases">
        <authorList>
            <consortium name="Wellcome Sanger Institute Data Sharing"/>
        </authorList>
    </citation>
    <scope>NUCLEOTIDE SEQUENCE [LARGE SCALE GENOMIC DNA]</scope>
</reference>
<evidence type="ECO:0000313" key="3">
    <source>
        <dbReference type="Ensembl" id="ENSMMDP00005055252.1"/>
    </source>
</evidence>
<evidence type="ECO:0000313" key="4">
    <source>
        <dbReference type="Proteomes" id="UP000472263"/>
    </source>
</evidence>
<dbReference type="SUPFAM" id="SSF49265">
    <property type="entry name" value="Fibronectin type III"/>
    <property type="match status" value="1"/>
</dbReference>
<dbReference type="PROSITE" id="PS50297">
    <property type="entry name" value="ANK_REP_REGION"/>
    <property type="match status" value="2"/>
</dbReference>
<feature type="repeat" description="ANK" evidence="1">
    <location>
        <begin position="296"/>
        <end position="328"/>
    </location>
</feature>